<dbReference type="CDD" id="cd00096">
    <property type="entry name" value="Ig"/>
    <property type="match status" value="1"/>
</dbReference>
<sequence length="322" mass="36466">MSYRESRPTVVANGKGRPWALCVTNVGKIAGVFLCLFALNKYVEGDPPQDELFQRDFNWQFRRKRMTSLSNNSNYWLLVQSTSPSFDPSPSKNITTQIGQTVYLHCMVNNLGDKTVSWIRRRDLHLLSVGTETYINEERFSAAHVEGTNDWPLQIKYPQLTDTGLYECQVSSDPKISFFVKLNVLEPKTEILGTRPLYVKTGTSINLTCVISDSPEPPIFVFWYHNDRMINYDTDRGKISLQKGEEDAAISTLYIKDAQPTDSGNYTCGPSNSDATSISVFFLNGENPAAIQRDASVSRASSGDHLKILEFFLLVFPWYLLR</sequence>
<dbReference type="SMART" id="SM00408">
    <property type="entry name" value="IGc2"/>
    <property type="match status" value="2"/>
</dbReference>
<dbReference type="InterPro" id="IPR037448">
    <property type="entry name" value="Zig-8"/>
</dbReference>
<dbReference type="GeneID" id="106461957"/>
<dbReference type="InterPro" id="IPR013783">
    <property type="entry name" value="Ig-like_fold"/>
</dbReference>
<proteinExistence type="predicted"/>
<reference evidence="3" key="1">
    <citation type="submission" date="2025-08" db="UniProtKB">
        <authorList>
            <consortium name="RefSeq"/>
        </authorList>
    </citation>
    <scope>IDENTIFICATION</scope>
    <source>
        <tissue evidence="3">Muscle</tissue>
    </source>
</reference>
<dbReference type="InterPro" id="IPR003598">
    <property type="entry name" value="Ig_sub2"/>
</dbReference>
<evidence type="ECO:0000313" key="2">
    <source>
        <dbReference type="Proteomes" id="UP000694941"/>
    </source>
</evidence>
<dbReference type="PROSITE" id="PS50835">
    <property type="entry name" value="IG_LIKE"/>
    <property type="match status" value="2"/>
</dbReference>
<dbReference type="InterPro" id="IPR036179">
    <property type="entry name" value="Ig-like_dom_sf"/>
</dbReference>
<evidence type="ECO:0000313" key="3">
    <source>
        <dbReference type="RefSeq" id="XP_022244767.1"/>
    </source>
</evidence>
<evidence type="ECO:0000259" key="1">
    <source>
        <dbReference type="PROSITE" id="PS50835"/>
    </source>
</evidence>
<dbReference type="PANTHER" id="PTHR23279">
    <property type="entry name" value="DEFECTIVE PROBOSCIS EXTENSION RESPONSE DPR -RELATED"/>
    <property type="match status" value="1"/>
</dbReference>
<dbReference type="SUPFAM" id="SSF48726">
    <property type="entry name" value="Immunoglobulin"/>
    <property type="match status" value="2"/>
</dbReference>
<gene>
    <name evidence="3" type="primary">LOC106461957</name>
</gene>
<feature type="domain" description="Ig-like" evidence="1">
    <location>
        <begin position="187"/>
        <end position="279"/>
    </location>
</feature>
<dbReference type="InterPro" id="IPR007110">
    <property type="entry name" value="Ig-like_dom"/>
</dbReference>
<dbReference type="RefSeq" id="XP_022244767.1">
    <property type="nucleotide sequence ID" value="XM_022389059.1"/>
</dbReference>
<dbReference type="SMART" id="SM00409">
    <property type="entry name" value="IG"/>
    <property type="match status" value="2"/>
</dbReference>
<dbReference type="InterPro" id="IPR003599">
    <property type="entry name" value="Ig_sub"/>
</dbReference>
<dbReference type="InterPro" id="IPR013106">
    <property type="entry name" value="Ig_V-set"/>
</dbReference>
<name>A0ABM1SMB1_LIMPO</name>
<protein>
    <submittedName>
        <fullName evidence="3">Zwei Ig domain protein zig-8-like</fullName>
    </submittedName>
</protein>
<keyword evidence="2" id="KW-1185">Reference proteome</keyword>
<dbReference type="Pfam" id="PF07686">
    <property type="entry name" value="V-set"/>
    <property type="match status" value="1"/>
</dbReference>
<feature type="domain" description="Ig-like" evidence="1">
    <location>
        <begin position="84"/>
        <end position="172"/>
    </location>
</feature>
<dbReference type="PANTHER" id="PTHR23279:SF46">
    <property type="entry name" value="DEFECTIVE PROBOSCIS EXTENSION RESPONSE 10, ISOFORM A-RELATED"/>
    <property type="match status" value="1"/>
</dbReference>
<dbReference type="Pfam" id="PF13927">
    <property type="entry name" value="Ig_3"/>
    <property type="match status" value="1"/>
</dbReference>
<organism evidence="2 3">
    <name type="scientific">Limulus polyphemus</name>
    <name type="common">Atlantic horseshoe crab</name>
    <dbReference type="NCBI Taxonomy" id="6850"/>
    <lineage>
        <taxon>Eukaryota</taxon>
        <taxon>Metazoa</taxon>
        <taxon>Ecdysozoa</taxon>
        <taxon>Arthropoda</taxon>
        <taxon>Chelicerata</taxon>
        <taxon>Merostomata</taxon>
        <taxon>Xiphosura</taxon>
        <taxon>Limulidae</taxon>
        <taxon>Limulus</taxon>
    </lineage>
</organism>
<dbReference type="Gene3D" id="2.60.40.10">
    <property type="entry name" value="Immunoglobulins"/>
    <property type="match status" value="2"/>
</dbReference>
<accession>A0ABM1SMB1</accession>
<dbReference type="Proteomes" id="UP000694941">
    <property type="component" value="Unplaced"/>
</dbReference>